<feature type="compositionally biased region" description="Basic residues" evidence="6">
    <location>
        <begin position="338"/>
        <end position="350"/>
    </location>
</feature>
<dbReference type="EMBL" id="JAFBMS010000017">
    <property type="protein sequence ID" value="KAG9345552.1"/>
    <property type="molecule type" value="Genomic_DNA"/>
</dbReference>
<comment type="caution">
    <text evidence="5">Lacks conserved residue(s) required for the propagation of feature annotation.</text>
</comment>
<evidence type="ECO:0000256" key="2">
    <source>
        <dbReference type="ARBA" id="ARBA00022729"/>
    </source>
</evidence>
<keyword evidence="3" id="KW-0677">Repeat</keyword>
<feature type="compositionally biased region" description="Basic and acidic residues" evidence="6">
    <location>
        <begin position="623"/>
        <end position="635"/>
    </location>
</feature>
<dbReference type="InterPro" id="IPR000742">
    <property type="entry name" value="EGF"/>
</dbReference>
<dbReference type="GO" id="GO:0007219">
    <property type="term" value="P:Notch signaling pathway"/>
    <property type="evidence" value="ECO:0007669"/>
    <property type="project" value="TreeGrafter"/>
</dbReference>
<evidence type="ECO:0000313" key="10">
    <source>
        <dbReference type="Proteomes" id="UP000824540"/>
    </source>
</evidence>
<feature type="domain" description="Laminin G" evidence="7">
    <location>
        <begin position="1"/>
        <end position="192"/>
    </location>
</feature>
<evidence type="ECO:0000256" key="3">
    <source>
        <dbReference type="ARBA" id="ARBA00022737"/>
    </source>
</evidence>
<keyword evidence="2" id="KW-0732">Signal</keyword>
<dbReference type="AlphaFoldDB" id="A0A8T2P7F8"/>
<feature type="region of interest" description="Disordered" evidence="6">
    <location>
        <begin position="489"/>
        <end position="523"/>
    </location>
</feature>
<dbReference type="InterPro" id="IPR013320">
    <property type="entry name" value="ConA-like_dom_sf"/>
</dbReference>
<feature type="domain" description="EGF-like" evidence="8">
    <location>
        <begin position="220"/>
        <end position="257"/>
    </location>
</feature>
<gene>
    <name evidence="9" type="ORF">JZ751_008696</name>
</gene>
<dbReference type="SUPFAM" id="SSF49899">
    <property type="entry name" value="Concanavalin A-like lectins/glucanases"/>
    <property type="match status" value="1"/>
</dbReference>
<comment type="caution">
    <text evidence="9">The sequence shown here is derived from an EMBL/GenBank/DDBJ whole genome shotgun (WGS) entry which is preliminary data.</text>
</comment>
<dbReference type="InterPro" id="IPR001791">
    <property type="entry name" value="Laminin_G"/>
</dbReference>
<keyword evidence="4 5" id="KW-1015">Disulfide bond</keyword>
<feature type="compositionally biased region" description="Polar residues" evidence="6">
    <location>
        <begin position="489"/>
        <end position="508"/>
    </location>
</feature>
<feature type="region of interest" description="Disordered" evidence="6">
    <location>
        <begin position="563"/>
        <end position="584"/>
    </location>
</feature>
<organism evidence="9 10">
    <name type="scientific">Albula glossodonta</name>
    <name type="common">roundjaw bonefish</name>
    <dbReference type="NCBI Taxonomy" id="121402"/>
    <lineage>
        <taxon>Eukaryota</taxon>
        <taxon>Metazoa</taxon>
        <taxon>Chordata</taxon>
        <taxon>Craniata</taxon>
        <taxon>Vertebrata</taxon>
        <taxon>Euteleostomi</taxon>
        <taxon>Actinopterygii</taxon>
        <taxon>Neopterygii</taxon>
        <taxon>Teleostei</taxon>
        <taxon>Albuliformes</taxon>
        <taxon>Albulidae</taxon>
        <taxon>Albula</taxon>
    </lineage>
</organism>
<dbReference type="PROSITE" id="PS00022">
    <property type="entry name" value="EGF_1"/>
    <property type="match status" value="1"/>
</dbReference>
<dbReference type="PROSITE" id="PS50026">
    <property type="entry name" value="EGF_3"/>
    <property type="match status" value="1"/>
</dbReference>
<dbReference type="Pfam" id="PF02210">
    <property type="entry name" value="Laminin_G_2"/>
    <property type="match status" value="1"/>
</dbReference>
<dbReference type="SMART" id="SM00181">
    <property type="entry name" value="EGF"/>
    <property type="match status" value="1"/>
</dbReference>
<dbReference type="Pfam" id="PF00008">
    <property type="entry name" value="EGF"/>
    <property type="match status" value="1"/>
</dbReference>
<evidence type="ECO:0000259" key="8">
    <source>
        <dbReference type="PROSITE" id="PS50026"/>
    </source>
</evidence>
<dbReference type="PROSITE" id="PS50025">
    <property type="entry name" value="LAM_G_DOMAIN"/>
    <property type="match status" value="1"/>
</dbReference>
<dbReference type="OrthoDB" id="6252479at2759"/>
<evidence type="ECO:0000313" key="9">
    <source>
        <dbReference type="EMBL" id="KAG9345552.1"/>
    </source>
</evidence>
<feature type="region of interest" description="Disordered" evidence="6">
    <location>
        <begin position="327"/>
        <end position="385"/>
    </location>
</feature>
<evidence type="ECO:0000256" key="4">
    <source>
        <dbReference type="ARBA" id="ARBA00023157"/>
    </source>
</evidence>
<dbReference type="CDD" id="cd00110">
    <property type="entry name" value="LamG"/>
    <property type="match status" value="1"/>
</dbReference>
<dbReference type="GO" id="GO:0005112">
    <property type="term" value="F:Notch binding"/>
    <property type="evidence" value="ECO:0007669"/>
    <property type="project" value="TreeGrafter"/>
</dbReference>
<dbReference type="Gene3D" id="2.10.25.10">
    <property type="entry name" value="Laminin"/>
    <property type="match status" value="1"/>
</dbReference>
<evidence type="ECO:0000256" key="5">
    <source>
        <dbReference type="PROSITE-ProRule" id="PRU00076"/>
    </source>
</evidence>
<dbReference type="PANTHER" id="PTHR12916">
    <property type="entry name" value="CYTOCHROME C OXIDASE POLYPEPTIDE VIC-2"/>
    <property type="match status" value="1"/>
</dbReference>
<dbReference type="PANTHER" id="PTHR12916:SF4">
    <property type="entry name" value="UNINFLATABLE, ISOFORM C"/>
    <property type="match status" value="1"/>
</dbReference>
<dbReference type="CDD" id="cd00054">
    <property type="entry name" value="EGF_CA"/>
    <property type="match status" value="1"/>
</dbReference>
<feature type="disulfide bond" evidence="5">
    <location>
        <begin position="247"/>
        <end position="256"/>
    </location>
</feature>
<evidence type="ECO:0000259" key="7">
    <source>
        <dbReference type="PROSITE" id="PS50025"/>
    </source>
</evidence>
<reference evidence="9" key="1">
    <citation type="thesis" date="2021" institute="BYU ScholarsArchive" country="Provo, UT, USA">
        <title>Applications of and Algorithms for Genome Assembly and Genomic Analyses with an Emphasis on Marine Teleosts.</title>
        <authorList>
            <person name="Pickett B.D."/>
        </authorList>
    </citation>
    <scope>NUCLEOTIDE SEQUENCE</scope>
    <source>
        <strain evidence="9">HI-2016</strain>
    </source>
</reference>
<dbReference type="Gene3D" id="2.60.120.200">
    <property type="match status" value="1"/>
</dbReference>
<evidence type="ECO:0000256" key="6">
    <source>
        <dbReference type="SAM" id="MobiDB-lite"/>
    </source>
</evidence>
<keyword evidence="1 5" id="KW-0245">EGF-like domain</keyword>
<sequence>MSPGIIHPDITQHPPACRAALKNGNLHYVSDAGVGGKVERTLSDLGLSDGQWHTLLLQKNASATSLRVDGTHLKEIMHHTQDFGGVNVLTLSLGGIPSGSAPQKSAPGGVTDEEHYQCGKMSQDSDALSLSQTPIKMSPLKCDGDFGSELNPLNCFDGCFAYVKYNGETLPFSGEHNAATISKTHPSVKIGCRGPNVCASDPCRDGLMCVNQWHTYQCMPPGACASSPCRNGGSCEPTPQGGFTCSCPESYTGHTCDTVVACLGAQCPSGTICKMAGKGGFVCAPSPTAEEATLPIWAVPAIVGSCATALALVVLGLILCNHCRGRGTKAPKEEKKPKEKKQKKKKKKKKGSENVAFDDPDNIPPYGDDMAVRKQPEGNPKPDIIERENPYLIYDETDLPHGNETVPSAPCAPACPGGPPEPDMEHYDIDNASSIAPSDADIIQHYKQFRSHTPKFSIQRHSPLGFARQSPLPLGASSYTYQPPYAQGLRSTPLSHSHSTCPTPNPLSRHSPAPFTKPSTFYRNSPARELNLARREGSPLDLHGEAACQPGVFGYATRLGRRSKSPQTMAGHGHGHGSRPGSRLKQPIEQIPLETGPPVGLSIEEVERLNTPRPRNPSICSADHGRSSSEEDCRRPLSRVRNPADGIPAPESSSESDSHDSFTCSEMEYDREKPAAYGSRVPKLSQVNESDGDDDEGYTGRLKQRRYSSRRAEGGPGGSSHPNQQHQPPLTDHYTLPHRLGQQAGSFNWDNLLNWGPGFGHYVDVFKDLALLPENSAVPAKDIEMNSGDGSVTILNEGEAEQYV</sequence>
<dbReference type="FunFam" id="2.10.25.10:FF:000335">
    <property type="entry name" value="protocadherin Fat 4 isoform X2"/>
    <property type="match status" value="1"/>
</dbReference>
<keyword evidence="10" id="KW-1185">Reference proteome</keyword>
<dbReference type="Proteomes" id="UP000824540">
    <property type="component" value="Unassembled WGS sequence"/>
</dbReference>
<protein>
    <submittedName>
        <fullName evidence="9">Uncharacterized protein</fullName>
    </submittedName>
</protein>
<dbReference type="SUPFAM" id="SSF57196">
    <property type="entry name" value="EGF/Laminin"/>
    <property type="match status" value="1"/>
</dbReference>
<proteinExistence type="predicted"/>
<accession>A0A8T2P7F8</accession>
<feature type="region of interest" description="Disordered" evidence="6">
    <location>
        <begin position="608"/>
        <end position="728"/>
    </location>
</feature>
<evidence type="ECO:0000256" key="1">
    <source>
        <dbReference type="ARBA" id="ARBA00022536"/>
    </source>
</evidence>
<name>A0A8T2P7F8_9TELE</name>